<accession>J9H8W1</accession>
<evidence type="ECO:0000313" key="2">
    <source>
        <dbReference type="EMBL" id="EJX10905.1"/>
    </source>
</evidence>
<dbReference type="InterPro" id="IPR000297">
    <property type="entry name" value="PPIase_PpiC"/>
</dbReference>
<dbReference type="EMBL" id="AMCI01000010">
    <property type="protein sequence ID" value="EJX10905.1"/>
    <property type="molecule type" value="Genomic_DNA"/>
</dbReference>
<dbReference type="GO" id="GO:0003755">
    <property type="term" value="F:peptidyl-prolyl cis-trans isomerase activity"/>
    <property type="evidence" value="ECO:0007669"/>
    <property type="project" value="InterPro"/>
</dbReference>
<feature type="domain" description="PpiC" evidence="1">
    <location>
        <begin position="105"/>
        <end position="202"/>
    </location>
</feature>
<protein>
    <submittedName>
        <fullName evidence="2">Ppic-type ppiase domain-containing protein</fullName>
    </submittedName>
</protein>
<dbReference type="PANTHER" id="PTHR47245:SF2">
    <property type="entry name" value="PEPTIDYL-PROLYL CIS-TRANS ISOMERASE HP_0175-RELATED"/>
    <property type="match status" value="1"/>
</dbReference>
<dbReference type="Pfam" id="PF00639">
    <property type="entry name" value="Rotamase"/>
    <property type="match status" value="1"/>
</dbReference>
<organism evidence="2">
    <name type="scientific">gut metagenome</name>
    <dbReference type="NCBI Taxonomy" id="749906"/>
    <lineage>
        <taxon>unclassified sequences</taxon>
        <taxon>metagenomes</taxon>
        <taxon>organismal metagenomes</taxon>
    </lineage>
</organism>
<gene>
    <name evidence="2" type="ORF">EVA_00410</name>
</gene>
<dbReference type="AlphaFoldDB" id="J9H8W1"/>
<reference evidence="2" key="1">
    <citation type="journal article" date="2012" name="PLoS ONE">
        <title>Gene sets for utilization of primary and secondary nutrition supplies in the distal gut of endangered iberian lynx.</title>
        <authorList>
            <person name="Alcaide M."/>
            <person name="Messina E."/>
            <person name="Richter M."/>
            <person name="Bargiela R."/>
            <person name="Peplies J."/>
            <person name="Huws S.A."/>
            <person name="Newbold C.J."/>
            <person name="Golyshin P.N."/>
            <person name="Simon M.A."/>
            <person name="Lopez G."/>
            <person name="Yakimov M.M."/>
            <person name="Ferrer M."/>
        </authorList>
    </citation>
    <scope>NUCLEOTIDE SEQUENCE</scope>
</reference>
<dbReference type="Gene3D" id="3.10.50.40">
    <property type="match status" value="1"/>
</dbReference>
<dbReference type="PANTHER" id="PTHR47245">
    <property type="entry name" value="PEPTIDYLPROLYL ISOMERASE"/>
    <property type="match status" value="1"/>
</dbReference>
<proteinExistence type="predicted"/>
<dbReference type="InterPro" id="IPR050245">
    <property type="entry name" value="PrsA_foldase"/>
</dbReference>
<sequence length="497" mass="57498">MAFAQGDPVVMRINGLDVLRSEFEYSYDQYRSMSGHRLVPKEYVPFFVQQWMKVAAAKEEGLDTTLSYRIQHEAVRKQLVKTSLVDTARVDSCLHSRYEKTVGRNMEVQVMQVFRSLPQNMNARRLEEAKQQMESLYQSIQKRPEVDFKQWVDMYSDDKEVRWLSSLQTTAEFEHHVFSLPVDGVSALFYTPAGLHIVKVIARKELSVDRQVVNERIRRLAVDRVSDQIVAPLIERLKRERGFVPHSSGLKELLDKGETNRTLFTIGSKPYDGNLFKQFASSHPQALERQLLDFITKSILDEASDSVEVWNESVKNRLHQADVTYLAREITRMKVDDPAAADRAGWAAYFEVHRSHYRWKIPRYKGAVLHCADKKTAKLMKKILKKLPFENWKERVAQEVASSSVGKVKMEQGIWEIGENPFVDKLVFNQGGFQPLVSYPFTVVIGHKQKEPEDYREVADRVKKDYRAFLYARWMKELKAAGSVDVISDVLKTVNNN</sequence>
<dbReference type="SUPFAM" id="SSF54534">
    <property type="entry name" value="FKBP-like"/>
    <property type="match status" value="1"/>
</dbReference>
<name>J9H8W1_9ZZZZ</name>
<dbReference type="InterPro" id="IPR046357">
    <property type="entry name" value="PPIase_dom_sf"/>
</dbReference>
<comment type="caution">
    <text evidence="2">The sequence shown here is derived from an EMBL/GenBank/DDBJ whole genome shotgun (WGS) entry which is preliminary data.</text>
</comment>
<dbReference type="PROSITE" id="PS50198">
    <property type="entry name" value="PPIC_PPIASE_2"/>
    <property type="match status" value="1"/>
</dbReference>
<evidence type="ECO:0000259" key="1">
    <source>
        <dbReference type="PROSITE" id="PS50198"/>
    </source>
</evidence>